<evidence type="ECO:0000256" key="1">
    <source>
        <dbReference type="SAM" id="Phobius"/>
    </source>
</evidence>
<proteinExistence type="predicted"/>
<feature type="transmembrane region" description="Helical" evidence="1">
    <location>
        <begin position="20"/>
        <end position="39"/>
    </location>
</feature>
<protein>
    <recommendedName>
        <fullName evidence="2">Nucleotide-diphospho-sugar transferase domain-containing protein</fullName>
    </recommendedName>
</protein>
<dbReference type="Proteomes" id="UP000054047">
    <property type="component" value="Unassembled WGS sequence"/>
</dbReference>
<keyword evidence="1" id="KW-0812">Transmembrane</keyword>
<dbReference type="EMBL" id="KN727695">
    <property type="protein sequence ID" value="KIH65124.1"/>
    <property type="molecule type" value="Genomic_DNA"/>
</dbReference>
<keyword evidence="4" id="KW-1185">Reference proteome</keyword>
<dbReference type="AlphaFoldDB" id="A0A0C2H0P8"/>
<organism evidence="3 4">
    <name type="scientific">Ancylostoma duodenale</name>
    <dbReference type="NCBI Taxonomy" id="51022"/>
    <lineage>
        <taxon>Eukaryota</taxon>
        <taxon>Metazoa</taxon>
        <taxon>Ecdysozoa</taxon>
        <taxon>Nematoda</taxon>
        <taxon>Chromadorea</taxon>
        <taxon>Rhabditida</taxon>
        <taxon>Rhabditina</taxon>
        <taxon>Rhabditomorpha</taxon>
        <taxon>Strongyloidea</taxon>
        <taxon>Ancylostomatidae</taxon>
        <taxon>Ancylostomatinae</taxon>
        <taxon>Ancylostoma</taxon>
    </lineage>
</organism>
<keyword evidence="1" id="KW-0472">Membrane</keyword>
<evidence type="ECO:0000259" key="2">
    <source>
        <dbReference type="Pfam" id="PF03407"/>
    </source>
</evidence>
<dbReference type="Pfam" id="PF03407">
    <property type="entry name" value="Nucleotid_trans"/>
    <property type="match status" value="1"/>
</dbReference>
<evidence type="ECO:0000313" key="3">
    <source>
        <dbReference type="EMBL" id="KIH65124.1"/>
    </source>
</evidence>
<accession>A0A0C2H0P8</accession>
<reference evidence="3 4" key="1">
    <citation type="submission" date="2013-12" db="EMBL/GenBank/DDBJ databases">
        <title>Draft genome of the parsitic nematode Ancylostoma duodenale.</title>
        <authorList>
            <person name="Mitreva M."/>
        </authorList>
    </citation>
    <scope>NUCLEOTIDE SEQUENCE [LARGE SCALE GENOMIC DNA]</scope>
    <source>
        <strain evidence="3 4">Zhejiang</strain>
    </source>
</reference>
<sequence length="301" mass="34344">MFSMIKNGTQNRRNLLKAASLRLVYLFAFLCLIALLIHLKRGRAQYMKEITMQLTEDEVLKRGNNSVQLQSDNFEVPLLSTIEPDIERVRPLPPLTAGEKNGTHLKRKPLHFDSRILQTVHERLLLVSLSKGTCKELIEQAEKATCVEAAVKGYDDPADYATDTFDAIMLFRAHLSTLFAMKSVKVVMVEADATWFRNPQSLFAREFLNGENGVVTPYNGGISMGAIRAMSPMVIRPTKTTWKFLRGLARRLERSSAQNDQAVYNILCAARYLEQRCGMFYYEDIADGIWYNILEVDRFLH</sequence>
<keyword evidence="1" id="KW-1133">Transmembrane helix</keyword>
<gene>
    <name evidence="3" type="ORF">ANCDUO_04555</name>
</gene>
<dbReference type="InterPro" id="IPR005069">
    <property type="entry name" value="Nucl-diP-sugar_transferase"/>
</dbReference>
<evidence type="ECO:0000313" key="4">
    <source>
        <dbReference type="Proteomes" id="UP000054047"/>
    </source>
</evidence>
<dbReference type="OrthoDB" id="1712432at2759"/>
<feature type="domain" description="Nucleotide-diphospho-sugar transferase" evidence="2">
    <location>
        <begin position="120"/>
        <end position="275"/>
    </location>
</feature>
<name>A0A0C2H0P8_9BILA</name>